<feature type="transmembrane region" description="Helical" evidence="6">
    <location>
        <begin position="360"/>
        <end position="384"/>
    </location>
</feature>
<keyword evidence="4 6" id="KW-0472">Membrane</keyword>
<dbReference type="VEuPathDB" id="ToxoDB:BESB_083520"/>
<feature type="transmembrane region" description="Helical" evidence="6">
    <location>
        <begin position="465"/>
        <end position="490"/>
    </location>
</feature>
<feature type="region of interest" description="Disordered" evidence="5">
    <location>
        <begin position="508"/>
        <end position="536"/>
    </location>
</feature>
<feature type="transmembrane region" description="Helical" evidence="6">
    <location>
        <begin position="423"/>
        <end position="445"/>
    </location>
</feature>
<dbReference type="GeneID" id="40313278"/>
<dbReference type="SUPFAM" id="SSF103473">
    <property type="entry name" value="MFS general substrate transporter"/>
    <property type="match status" value="1"/>
</dbReference>
<feature type="compositionally biased region" description="Polar residues" evidence="5">
    <location>
        <begin position="167"/>
        <end position="189"/>
    </location>
</feature>
<feature type="compositionally biased region" description="Low complexity" evidence="5">
    <location>
        <begin position="132"/>
        <end position="143"/>
    </location>
</feature>
<evidence type="ECO:0000256" key="4">
    <source>
        <dbReference type="ARBA" id="ARBA00023136"/>
    </source>
</evidence>
<reference evidence="7 8" key="1">
    <citation type="submission" date="2017-09" db="EMBL/GenBank/DDBJ databases">
        <title>Genome sequencing of Besnoitia besnoiti strain Bb-Ger1.</title>
        <authorList>
            <person name="Schares G."/>
            <person name="Venepally P."/>
            <person name="Lorenzi H.A."/>
        </authorList>
    </citation>
    <scope>NUCLEOTIDE SEQUENCE [LARGE SCALE GENOMIC DNA]</scope>
    <source>
        <strain evidence="7 8">Bb-Ger1</strain>
    </source>
</reference>
<proteinExistence type="predicted"/>
<feature type="region of interest" description="Disordered" evidence="5">
    <location>
        <begin position="1"/>
        <end position="216"/>
    </location>
</feature>
<dbReference type="AlphaFoldDB" id="A0A2A9MBV5"/>
<feature type="transmembrane region" description="Helical" evidence="6">
    <location>
        <begin position="608"/>
        <end position="629"/>
    </location>
</feature>
<dbReference type="KEGG" id="bbes:BESB_083520"/>
<protein>
    <submittedName>
        <fullName evidence="7">Transporter, major facilitator family protein</fullName>
    </submittedName>
</protein>
<dbReference type="GO" id="GO:0022857">
    <property type="term" value="F:transmembrane transporter activity"/>
    <property type="evidence" value="ECO:0007669"/>
    <property type="project" value="InterPro"/>
</dbReference>
<evidence type="ECO:0000256" key="5">
    <source>
        <dbReference type="SAM" id="MobiDB-lite"/>
    </source>
</evidence>
<dbReference type="Gene3D" id="1.20.1250.20">
    <property type="entry name" value="MFS general substrate transporter like domains"/>
    <property type="match status" value="3"/>
</dbReference>
<evidence type="ECO:0000256" key="1">
    <source>
        <dbReference type="ARBA" id="ARBA00004141"/>
    </source>
</evidence>
<name>A0A2A9MBV5_BESBE</name>
<feature type="transmembrane region" description="Helical" evidence="6">
    <location>
        <begin position="390"/>
        <end position="411"/>
    </location>
</feature>
<feature type="transmembrane region" description="Helical" evidence="6">
    <location>
        <begin position="328"/>
        <end position="348"/>
    </location>
</feature>
<evidence type="ECO:0000256" key="3">
    <source>
        <dbReference type="ARBA" id="ARBA00022989"/>
    </source>
</evidence>
<dbReference type="InterPro" id="IPR011701">
    <property type="entry name" value="MFS"/>
</dbReference>
<keyword evidence="8" id="KW-1185">Reference proteome</keyword>
<dbReference type="PANTHER" id="PTHR43184">
    <property type="entry name" value="MAJOR FACILITATOR SUPERFAMILY TRANSPORTER 16, ISOFORM B"/>
    <property type="match status" value="1"/>
</dbReference>
<feature type="transmembrane region" description="Helical" evidence="6">
    <location>
        <begin position="789"/>
        <end position="813"/>
    </location>
</feature>
<feature type="compositionally biased region" description="Basic and acidic residues" evidence="5">
    <location>
        <begin position="196"/>
        <end position="207"/>
    </location>
</feature>
<dbReference type="EMBL" id="NWUJ01000009">
    <property type="protein sequence ID" value="PFH33153.1"/>
    <property type="molecule type" value="Genomic_DNA"/>
</dbReference>
<comment type="subcellular location">
    <subcellularLocation>
        <location evidence="1">Membrane</location>
        <topology evidence="1">Multi-pass membrane protein</topology>
    </subcellularLocation>
</comment>
<evidence type="ECO:0000313" key="8">
    <source>
        <dbReference type="Proteomes" id="UP000224006"/>
    </source>
</evidence>
<gene>
    <name evidence="7" type="ORF">BESB_083520</name>
</gene>
<dbReference type="GO" id="GO:0016020">
    <property type="term" value="C:membrane"/>
    <property type="evidence" value="ECO:0007669"/>
    <property type="project" value="UniProtKB-SubCell"/>
</dbReference>
<feature type="compositionally biased region" description="Low complexity" evidence="5">
    <location>
        <begin position="1"/>
        <end position="17"/>
    </location>
</feature>
<feature type="transmembrane region" description="Helical" evidence="6">
    <location>
        <begin position="583"/>
        <end position="602"/>
    </location>
</feature>
<sequence>MVLTRAQRAAAAGASAAARRRAPKNKSPQRPARGAQAEEVERVAPAADRQPPPPKKGEAGRKQPAARARAPLRTPRARGSADEGAKDAAVQKVKAQRRKANLEGQLQEDENGASQSGGPERRDDEADGGVASPSSNFWSMFSSGVPSKVAASSDVAKLNMNPPSSPRWDSSLSTRATLGGSSWRGSPSASFGLGEARSRGRDSRGADDSPSAGDDAAARTLRPRLLASSSSSLLPQAQGAGLPGAALSSACLSSWRRTASLFSTSFFSASLFSASRFPSSAAAAIARIQFQQLLVTFLCYASLYLTRKPFASARALLQHELGVTTADMGYIDTAFLLMYAITQLFLAAPAAARFADALKLFFVLVYSLSSFSCLFVALAPLPLLRLPLLLGLWALNGATQALVFPFTVSILRQWLNRLPGGGGGVFGLWSTCQQVGSMGASYLTAEILSSLSSSPLLYLLPEPRAAWRLTFLIPAVFVFLAGLLLSGCLVEQPAALIAQLEREEQNRALAAEESSPLPRASSGETARPSTGVCEAAKPAVRSRGVISRSTPRGGSASAGQLLWRAAKVPGVGESAAAYFCMKLVRYLLINWLPLFLQAHLLLSPMQATLGAILFEAGGVAGAVLVGFLSDRLFAGRRFVVVAPLCVLAAGCAWLLSCGDGSDAKAEALGELSLRLRGLLFLLGACVAGPDSVLGGMGAAEICAEALATRPQKTQRRADTPKDARGEEEEENRDEAVDTSAETDTASKAAGETEQGTQQLIATASCFVNGSGSVGSILQGTLTPLIISLYGWHGVVLALSSFCGGAAVALLPLLARDISKARNRPQELL</sequence>
<organism evidence="7 8">
    <name type="scientific">Besnoitia besnoiti</name>
    <name type="common">Apicomplexan protozoan</name>
    <dbReference type="NCBI Taxonomy" id="94643"/>
    <lineage>
        <taxon>Eukaryota</taxon>
        <taxon>Sar</taxon>
        <taxon>Alveolata</taxon>
        <taxon>Apicomplexa</taxon>
        <taxon>Conoidasida</taxon>
        <taxon>Coccidia</taxon>
        <taxon>Eucoccidiorida</taxon>
        <taxon>Eimeriorina</taxon>
        <taxon>Sarcocystidae</taxon>
        <taxon>Besnoitia</taxon>
    </lineage>
</organism>
<evidence type="ECO:0000313" key="7">
    <source>
        <dbReference type="EMBL" id="PFH33153.1"/>
    </source>
</evidence>
<accession>A0A2A9MBV5</accession>
<comment type="caution">
    <text evidence="7">The sequence shown here is derived from an EMBL/GenBank/DDBJ whole genome shotgun (WGS) entry which is preliminary data.</text>
</comment>
<keyword evidence="3 6" id="KW-1133">Transmembrane helix</keyword>
<evidence type="ECO:0000256" key="6">
    <source>
        <dbReference type="SAM" id="Phobius"/>
    </source>
</evidence>
<dbReference type="PANTHER" id="PTHR43184:SF12">
    <property type="entry name" value="SUGAR PHOSPHATE EXCHANGER 3"/>
    <property type="match status" value="1"/>
</dbReference>
<feature type="compositionally biased region" description="Basic and acidic residues" evidence="5">
    <location>
        <begin position="715"/>
        <end position="724"/>
    </location>
</feature>
<dbReference type="STRING" id="94643.A0A2A9MBV5"/>
<dbReference type="Proteomes" id="UP000224006">
    <property type="component" value="Chromosome VIII"/>
</dbReference>
<dbReference type="OrthoDB" id="333237at2759"/>
<dbReference type="RefSeq" id="XP_029217162.1">
    <property type="nucleotide sequence ID" value="XM_029366702.1"/>
</dbReference>
<evidence type="ECO:0000256" key="2">
    <source>
        <dbReference type="ARBA" id="ARBA00022692"/>
    </source>
</evidence>
<feature type="transmembrane region" description="Helical" evidence="6">
    <location>
        <begin position="638"/>
        <end position="656"/>
    </location>
</feature>
<feature type="region of interest" description="Disordered" evidence="5">
    <location>
        <begin position="711"/>
        <end position="754"/>
    </location>
</feature>
<dbReference type="Pfam" id="PF07690">
    <property type="entry name" value="MFS_1"/>
    <property type="match status" value="1"/>
</dbReference>
<dbReference type="InterPro" id="IPR036259">
    <property type="entry name" value="MFS_trans_sf"/>
</dbReference>
<feature type="compositionally biased region" description="Low complexity" evidence="5">
    <location>
        <begin position="62"/>
        <end position="78"/>
    </location>
</feature>
<keyword evidence="2 6" id="KW-0812">Transmembrane</keyword>